<feature type="transmembrane region" description="Helical" evidence="1">
    <location>
        <begin position="214"/>
        <end position="236"/>
    </location>
</feature>
<keyword evidence="1" id="KW-0812">Transmembrane</keyword>
<feature type="transmembrane region" description="Helical" evidence="1">
    <location>
        <begin position="152"/>
        <end position="174"/>
    </location>
</feature>
<gene>
    <name evidence="2" type="ORF">ENV41_03230</name>
</gene>
<dbReference type="AlphaFoldDB" id="A0A7V3JAH9"/>
<feature type="transmembrane region" description="Helical" evidence="1">
    <location>
        <begin position="12"/>
        <end position="27"/>
    </location>
</feature>
<sequence length="310" mass="35659">MRESLIKLLGEFWWVLLLVFGVGYFFADIPIFKYVVYVIAVAIALIIFLPFIIQLFSPSFVLGSSLIEHLRETEDMPFGKKYIFVPMALVSAMSFLTAQIILSTWVFILSFVVWASVIGFFWTFLLTLLFGLAPVAIITAPFLVWYKEGFDIFLGTVIFFLMTLFWFGFSKLAFYGDYLSTPEDFLGYSPQIFLLGALSFQIIALPFYKFKLFVVGNIISDLGGGTFMLLALISAFKWRSLKKKLSKEEKEKLYRPSVWAYILGFFFTNILYAAFREMEAPTAVIFWLNAFFLVALMGRFFGLFCHKPKV</sequence>
<evidence type="ECO:0000313" key="2">
    <source>
        <dbReference type="EMBL" id="HFZ09127.1"/>
    </source>
</evidence>
<feature type="transmembrane region" description="Helical" evidence="1">
    <location>
        <begin position="120"/>
        <end position="146"/>
    </location>
</feature>
<feature type="transmembrane region" description="Helical" evidence="1">
    <location>
        <begin position="257"/>
        <end position="275"/>
    </location>
</feature>
<proteinExistence type="predicted"/>
<evidence type="ECO:0000256" key="1">
    <source>
        <dbReference type="SAM" id="Phobius"/>
    </source>
</evidence>
<keyword evidence="1" id="KW-1133">Transmembrane helix</keyword>
<feature type="transmembrane region" description="Helical" evidence="1">
    <location>
        <begin position="34"/>
        <end position="56"/>
    </location>
</feature>
<feature type="transmembrane region" description="Helical" evidence="1">
    <location>
        <begin position="83"/>
        <end position="108"/>
    </location>
</feature>
<name>A0A7V3JAH9_UNCC3</name>
<organism evidence="2">
    <name type="scientific">candidate division CPR3 bacterium</name>
    <dbReference type="NCBI Taxonomy" id="2268181"/>
    <lineage>
        <taxon>Bacteria</taxon>
        <taxon>Bacteria division CPR3</taxon>
    </lineage>
</organism>
<accession>A0A7V3JAH9</accession>
<feature type="transmembrane region" description="Helical" evidence="1">
    <location>
        <begin position="281"/>
        <end position="305"/>
    </location>
</feature>
<feature type="transmembrane region" description="Helical" evidence="1">
    <location>
        <begin position="186"/>
        <end position="208"/>
    </location>
</feature>
<keyword evidence="1" id="KW-0472">Membrane</keyword>
<dbReference type="EMBL" id="DTGG01000102">
    <property type="protein sequence ID" value="HFZ09127.1"/>
    <property type="molecule type" value="Genomic_DNA"/>
</dbReference>
<protein>
    <submittedName>
        <fullName evidence="2">Uncharacterized protein</fullName>
    </submittedName>
</protein>
<comment type="caution">
    <text evidence="2">The sequence shown here is derived from an EMBL/GenBank/DDBJ whole genome shotgun (WGS) entry which is preliminary data.</text>
</comment>
<reference evidence="2" key="1">
    <citation type="journal article" date="2020" name="mSystems">
        <title>Genome- and Community-Level Interaction Insights into Carbon Utilization and Element Cycling Functions of Hydrothermarchaeota in Hydrothermal Sediment.</title>
        <authorList>
            <person name="Zhou Z."/>
            <person name="Liu Y."/>
            <person name="Xu W."/>
            <person name="Pan J."/>
            <person name="Luo Z.H."/>
            <person name="Li M."/>
        </authorList>
    </citation>
    <scope>NUCLEOTIDE SEQUENCE [LARGE SCALE GENOMIC DNA]</scope>
    <source>
        <strain evidence="2">SpSt-757</strain>
    </source>
</reference>